<evidence type="ECO:0000313" key="1">
    <source>
        <dbReference type="EMBL" id="RXG27835.1"/>
    </source>
</evidence>
<accession>A0A1M5ZKT5</accession>
<name>A0A1M5ZKT5_9FLAO</name>
<dbReference type="Proteomes" id="UP000290037">
    <property type="component" value="Unassembled WGS sequence"/>
</dbReference>
<dbReference type="Proteomes" id="UP000184240">
    <property type="component" value="Unassembled WGS sequence"/>
</dbReference>
<gene>
    <name evidence="1" type="ORF">DSM01_2954</name>
    <name evidence="2" type="ORF">SAMN04487999_3201</name>
</gene>
<evidence type="ECO:0008006" key="5">
    <source>
        <dbReference type="Google" id="ProtNLM"/>
    </source>
</evidence>
<proteinExistence type="predicted"/>
<reference evidence="1 4" key="3">
    <citation type="submission" date="2018-07" db="EMBL/GenBank/DDBJ databases">
        <title>Leeuwenhoekiella genomics.</title>
        <authorList>
            <person name="Tahon G."/>
            <person name="Willems A."/>
        </authorList>
    </citation>
    <scope>NUCLEOTIDE SEQUENCE [LARGE SCALE GENOMIC DNA]</scope>
    <source>
        <strain evidence="1 4">LMG 24856</strain>
    </source>
</reference>
<reference evidence="3" key="1">
    <citation type="submission" date="2016-11" db="EMBL/GenBank/DDBJ databases">
        <authorList>
            <person name="Varghese N."/>
            <person name="Submissions S."/>
        </authorList>
    </citation>
    <scope>NUCLEOTIDE SEQUENCE [LARGE SCALE GENOMIC DNA]</scope>
    <source>
        <strain evidence="3">DSM 19859</strain>
    </source>
</reference>
<dbReference type="AlphaFoldDB" id="A0A1M5ZKT5"/>
<keyword evidence="4" id="KW-1185">Reference proteome</keyword>
<evidence type="ECO:0000313" key="2">
    <source>
        <dbReference type="EMBL" id="SHI24784.1"/>
    </source>
</evidence>
<protein>
    <recommendedName>
        <fullName evidence="5">Heavy-metal-associated domain-containing protein</fullName>
    </recommendedName>
</protein>
<dbReference type="STRING" id="573501.SAMN04487999_3201"/>
<evidence type="ECO:0000313" key="3">
    <source>
        <dbReference type="Proteomes" id="UP000184240"/>
    </source>
</evidence>
<dbReference type="RefSeq" id="WP_072984779.1">
    <property type="nucleotide sequence ID" value="NZ_CAXPJH010000002.1"/>
</dbReference>
<dbReference type="EMBL" id="FQXT01000006">
    <property type="protein sequence ID" value="SHI24784.1"/>
    <property type="molecule type" value="Genomic_DNA"/>
</dbReference>
<reference evidence="2" key="2">
    <citation type="submission" date="2016-11" db="EMBL/GenBank/DDBJ databases">
        <authorList>
            <person name="Jaros S."/>
            <person name="Januszkiewicz K."/>
            <person name="Wedrychowicz H."/>
        </authorList>
    </citation>
    <scope>NUCLEOTIDE SEQUENCE [LARGE SCALE GENOMIC DNA]</scope>
    <source>
        <strain evidence="2">DSM 19859</strain>
    </source>
</reference>
<evidence type="ECO:0000313" key="4">
    <source>
        <dbReference type="Proteomes" id="UP000290037"/>
    </source>
</evidence>
<organism evidence="2 3">
    <name type="scientific">Leeuwenhoekiella palythoae</name>
    <dbReference type="NCBI Taxonomy" id="573501"/>
    <lineage>
        <taxon>Bacteria</taxon>
        <taxon>Pseudomonadati</taxon>
        <taxon>Bacteroidota</taxon>
        <taxon>Flavobacteriia</taxon>
        <taxon>Flavobacteriales</taxon>
        <taxon>Flavobacteriaceae</taxon>
        <taxon>Leeuwenhoekiella</taxon>
    </lineage>
</organism>
<sequence>MKATLQISEKNFTGSQDAISRCLNRIMEVRVLEINLKKNIIAVDYAKPSVYERIKNELNCLGLSVGEYKPIK</sequence>
<dbReference type="OrthoDB" id="1447964at2"/>
<dbReference type="EMBL" id="QOVN01000006">
    <property type="protein sequence ID" value="RXG27835.1"/>
    <property type="molecule type" value="Genomic_DNA"/>
</dbReference>